<dbReference type="InterPro" id="IPR006059">
    <property type="entry name" value="SBP"/>
</dbReference>
<dbReference type="Pfam" id="PF01547">
    <property type="entry name" value="SBP_bac_1"/>
    <property type="match status" value="1"/>
</dbReference>
<organism evidence="3 4">
    <name type="scientific">Paenibacillus sepulcri</name>
    <dbReference type="NCBI Taxonomy" id="359917"/>
    <lineage>
        <taxon>Bacteria</taxon>
        <taxon>Bacillati</taxon>
        <taxon>Bacillota</taxon>
        <taxon>Bacilli</taxon>
        <taxon>Bacillales</taxon>
        <taxon>Paenibacillaceae</taxon>
        <taxon>Paenibacillus</taxon>
    </lineage>
</organism>
<comment type="caution">
    <text evidence="3">The sequence shown here is derived from an EMBL/GenBank/DDBJ whole genome shotgun (WGS) entry which is preliminary data.</text>
</comment>
<feature type="chain" id="PRO_5045679043" evidence="2">
    <location>
        <begin position="20"/>
        <end position="461"/>
    </location>
</feature>
<dbReference type="RefSeq" id="WP_210045795.1">
    <property type="nucleotide sequence ID" value="NZ_JBHLVU010000017.1"/>
</dbReference>
<evidence type="ECO:0000313" key="4">
    <source>
        <dbReference type="Proteomes" id="UP001519887"/>
    </source>
</evidence>
<evidence type="ECO:0000256" key="1">
    <source>
        <dbReference type="SAM" id="MobiDB-lite"/>
    </source>
</evidence>
<name>A0ABS7C0V6_9BACL</name>
<sequence length="461" mass="49789">MKKQLSVLMLALLVVVLTACSGGTGGGPNTGNAGNTGDTGNTGNAANTGEDNAADNGAAAGKQVELRIMWWGDQKRADRTNEALRKFEEKNPGIKVVGEFSPSSGYFDKLNTQLASGTAPDVFFLGGNVVDYANKNVLLDLQPYVGKQLNLDDMDKAMVEYGTINGKLIHISAGANARGVVVNTEMFKKAGMPVPTDDWTWDQYIAISKELSDKLGKGYYGTYDFTVDGMDIALKQKGKQLYDMEAGTLGFEEKDAEGWFSFWNKAHQTGGVVPAELHVSNPPGDTSKSLIVTGKVAMGLIPSNQFAAHQNLIQDPLTLLQVPKGDKGRAIVFESSQGMSGYAKTKHPEEVAKLMDFWINDPDAAAILGNDRGVPVTSKMRDLLSKDATPIDQIVYDYTSKVSVTAAEEQVKVSYNPPGFTEYSKLADSTMLEIGFGRKKVEEAVNDFYTGVVKIFNSNTE</sequence>
<dbReference type="Gene3D" id="3.40.190.10">
    <property type="entry name" value="Periplasmic binding protein-like II"/>
    <property type="match status" value="2"/>
</dbReference>
<dbReference type="PANTHER" id="PTHR43649:SF11">
    <property type="entry name" value="ABC TRANSPORTER SUBSTRATE-BINDING PROTEIN YESO-RELATED"/>
    <property type="match status" value="1"/>
</dbReference>
<feature type="signal peptide" evidence="2">
    <location>
        <begin position="1"/>
        <end position="19"/>
    </location>
</feature>
<dbReference type="InterPro" id="IPR050490">
    <property type="entry name" value="Bact_solute-bd_prot1"/>
</dbReference>
<dbReference type="EMBL" id="JAHZIK010000213">
    <property type="protein sequence ID" value="MBW7454525.1"/>
    <property type="molecule type" value="Genomic_DNA"/>
</dbReference>
<dbReference type="Proteomes" id="UP001519887">
    <property type="component" value="Unassembled WGS sequence"/>
</dbReference>
<dbReference type="PROSITE" id="PS51257">
    <property type="entry name" value="PROKAR_LIPOPROTEIN"/>
    <property type="match status" value="1"/>
</dbReference>
<dbReference type="SUPFAM" id="SSF53850">
    <property type="entry name" value="Periplasmic binding protein-like II"/>
    <property type="match status" value="1"/>
</dbReference>
<feature type="compositionally biased region" description="Low complexity" evidence="1">
    <location>
        <begin position="30"/>
        <end position="58"/>
    </location>
</feature>
<reference evidence="3 4" key="1">
    <citation type="submission" date="2021-07" db="EMBL/GenBank/DDBJ databases">
        <title>Paenibacillus radiodurans sp. nov., isolated from the southeastern edge of Tengger Desert.</title>
        <authorList>
            <person name="Zhang G."/>
        </authorList>
    </citation>
    <scope>NUCLEOTIDE SEQUENCE [LARGE SCALE GENOMIC DNA]</scope>
    <source>
        <strain evidence="3 4">CCM 7311</strain>
    </source>
</reference>
<accession>A0ABS7C0V6</accession>
<evidence type="ECO:0000256" key="2">
    <source>
        <dbReference type="SAM" id="SignalP"/>
    </source>
</evidence>
<keyword evidence="2" id="KW-0732">Signal</keyword>
<keyword evidence="4" id="KW-1185">Reference proteome</keyword>
<feature type="region of interest" description="Disordered" evidence="1">
    <location>
        <begin position="25"/>
        <end position="58"/>
    </location>
</feature>
<dbReference type="PANTHER" id="PTHR43649">
    <property type="entry name" value="ARABINOSE-BINDING PROTEIN-RELATED"/>
    <property type="match status" value="1"/>
</dbReference>
<proteinExistence type="predicted"/>
<protein>
    <submittedName>
        <fullName evidence="3">Extracellular solute-binding protein</fullName>
    </submittedName>
</protein>
<gene>
    <name evidence="3" type="ORF">K0U00_10840</name>
</gene>
<evidence type="ECO:0000313" key="3">
    <source>
        <dbReference type="EMBL" id="MBW7454525.1"/>
    </source>
</evidence>